<dbReference type="RefSeq" id="WP_379875714.1">
    <property type="nucleotide sequence ID" value="NZ_JBHUIP010000005.1"/>
</dbReference>
<comment type="subunit">
    <text evidence="11">Heterodimer of a large membrane-associated beta subunit and a small pyruvoyl-containing alpha subunit.</text>
</comment>
<sequence>MRPTILHPIHREGWLYVGIFAVVALVLYWLAGDWGLFVGIVLTAWSAYFFRDPVRVTPTRPGLIISPADGVITSIGPAAPPPELGLGDTPRMRVCVFMNVFDVHINRSPMPGTIKRIAYRPGKFLNAALDKASDDNERNSVQLGLEDGRDILVVQIAGLVARRILWWVKEGDGLAAGQRFGLIRFGSRVDVYLPDGVNPAVCLGQKAIAGETVLADLSNGEAARQGVAQ</sequence>
<comment type="pathway">
    <text evidence="11">Phospholipid metabolism; phosphatidylethanolamine biosynthesis; phosphatidylethanolamine from CDP-diacylglycerol: step 2/2.</text>
</comment>
<comment type="similarity">
    <text evidence="11">Belongs to the phosphatidylserine decarboxylase family. PSD-A subfamily.</text>
</comment>
<keyword evidence="4 11" id="KW-0443">Lipid metabolism</keyword>
<dbReference type="Pfam" id="PF02666">
    <property type="entry name" value="PS_Dcarbxylase"/>
    <property type="match status" value="1"/>
</dbReference>
<proteinExistence type="inferred from homology"/>
<keyword evidence="12" id="KW-1133">Transmembrane helix</keyword>
<evidence type="ECO:0000256" key="11">
    <source>
        <dbReference type="HAMAP-Rule" id="MF_00664"/>
    </source>
</evidence>
<dbReference type="NCBIfam" id="NF003685">
    <property type="entry name" value="PRK05305.2-5"/>
    <property type="match status" value="1"/>
</dbReference>
<evidence type="ECO:0000256" key="9">
    <source>
        <dbReference type="ARBA" id="ARBA00023264"/>
    </source>
</evidence>
<dbReference type="EC" id="4.1.1.65" evidence="11"/>
<dbReference type="NCBIfam" id="NF003679">
    <property type="entry name" value="PRK05305.1-3"/>
    <property type="match status" value="1"/>
</dbReference>
<keyword evidence="3 11" id="KW-0210">Decarboxylase</keyword>
<evidence type="ECO:0000256" key="2">
    <source>
        <dbReference type="ARBA" id="ARBA00022516"/>
    </source>
</evidence>
<comment type="function">
    <text evidence="11">Catalyzes the formation of phosphatidylethanolamine (PtdEtn) from phosphatidylserine (PtdSer).</text>
</comment>
<name>A0ABW5DNQ5_9PROT</name>
<dbReference type="InterPro" id="IPR003817">
    <property type="entry name" value="PS_Dcarbxylase"/>
</dbReference>
<feature type="modified residue" description="Pyruvic acid (Ser); by autocatalysis" evidence="11">
    <location>
        <position position="187"/>
    </location>
</feature>
<keyword evidence="6 11" id="KW-0865">Zymogen</keyword>
<feature type="chain" id="PRO_5044914307" description="Phosphatidylserine decarboxylase alpha chain" evidence="11">
    <location>
        <begin position="187"/>
        <end position="229"/>
    </location>
</feature>
<protein>
    <recommendedName>
        <fullName evidence="11">Phosphatidylserine decarboxylase proenzyme</fullName>
        <ecNumber evidence="11">4.1.1.65</ecNumber>
    </recommendedName>
    <component>
        <recommendedName>
            <fullName evidence="11">Phosphatidylserine decarboxylase alpha chain</fullName>
        </recommendedName>
    </component>
    <component>
        <recommendedName>
            <fullName evidence="11">Phosphatidylserine decarboxylase beta chain</fullName>
        </recommendedName>
    </component>
</protein>
<dbReference type="Proteomes" id="UP001597295">
    <property type="component" value="Unassembled WGS sequence"/>
</dbReference>
<dbReference type="PANTHER" id="PTHR35809">
    <property type="entry name" value="ARCHAETIDYLSERINE DECARBOXYLASE PROENZYME-RELATED"/>
    <property type="match status" value="1"/>
</dbReference>
<evidence type="ECO:0000313" key="13">
    <source>
        <dbReference type="EMBL" id="MFD2262747.1"/>
    </source>
</evidence>
<evidence type="ECO:0000256" key="12">
    <source>
        <dbReference type="SAM" id="Phobius"/>
    </source>
</evidence>
<keyword evidence="12" id="KW-0812">Transmembrane</keyword>
<evidence type="ECO:0000256" key="4">
    <source>
        <dbReference type="ARBA" id="ARBA00023098"/>
    </source>
</evidence>
<feature type="site" description="Cleavage (non-hydrolytic); by autocatalysis" evidence="11">
    <location>
        <begin position="186"/>
        <end position="187"/>
    </location>
</feature>
<evidence type="ECO:0000256" key="8">
    <source>
        <dbReference type="ARBA" id="ARBA00023239"/>
    </source>
</evidence>
<keyword evidence="5 11" id="KW-0472">Membrane</keyword>
<evidence type="ECO:0000256" key="1">
    <source>
        <dbReference type="ARBA" id="ARBA00022475"/>
    </source>
</evidence>
<comment type="PTM">
    <text evidence="11">Is synthesized initially as an inactive proenzyme. Formation of the active enzyme involves a self-maturation process in which the active site pyruvoyl group is generated from an internal serine residue via an autocatalytic post-translational modification. Two non-identical subunits are generated from the proenzyme in this reaction, and the pyruvate is formed at the N-terminus of the alpha chain, which is derived from the carboxyl end of the proenzyme. The post-translation cleavage follows an unusual pathway, termed non-hydrolytic serinolysis, in which the side chain hydroxyl group of the serine supplies its oxygen atom to form the C-terminus of the beta chain, while the remainder of the serine residue undergoes an oxidative deamination to produce ammonia and the pyruvoyl prosthetic group on the alpha chain.</text>
</comment>
<keyword evidence="7 11" id="KW-0594">Phospholipid biosynthesis</keyword>
<comment type="catalytic activity">
    <reaction evidence="11">
        <text>a 1,2-diacyl-sn-glycero-3-phospho-L-serine + H(+) = a 1,2-diacyl-sn-glycero-3-phosphoethanolamine + CO2</text>
        <dbReference type="Rhea" id="RHEA:20828"/>
        <dbReference type="ChEBI" id="CHEBI:15378"/>
        <dbReference type="ChEBI" id="CHEBI:16526"/>
        <dbReference type="ChEBI" id="CHEBI:57262"/>
        <dbReference type="ChEBI" id="CHEBI:64612"/>
        <dbReference type="EC" id="4.1.1.65"/>
    </reaction>
</comment>
<dbReference type="HAMAP" id="MF_00664">
    <property type="entry name" value="PS_decarb_PSD_A"/>
    <property type="match status" value="1"/>
</dbReference>
<evidence type="ECO:0000256" key="5">
    <source>
        <dbReference type="ARBA" id="ARBA00023136"/>
    </source>
</evidence>
<keyword evidence="2 11" id="KW-0444">Lipid biosynthesis</keyword>
<dbReference type="GO" id="GO:0004609">
    <property type="term" value="F:phosphatidylserine decarboxylase activity"/>
    <property type="evidence" value="ECO:0007669"/>
    <property type="project" value="UniProtKB-EC"/>
</dbReference>
<keyword evidence="14" id="KW-1185">Reference proteome</keyword>
<gene>
    <name evidence="11" type="primary">psd</name>
    <name evidence="13" type="ORF">ACFSM5_07590</name>
</gene>
<organism evidence="13 14">
    <name type="scientific">Lacibacterium aquatile</name>
    <dbReference type="NCBI Taxonomy" id="1168082"/>
    <lineage>
        <taxon>Bacteria</taxon>
        <taxon>Pseudomonadati</taxon>
        <taxon>Pseudomonadota</taxon>
        <taxon>Alphaproteobacteria</taxon>
        <taxon>Rhodospirillales</taxon>
        <taxon>Rhodospirillaceae</taxon>
    </lineage>
</organism>
<keyword evidence="9 11" id="KW-1208">Phospholipid metabolism</keyword>
<evidence type="ECO:0000256" key="6">
    <source>
        <dbReference type="ARBA" id="ARBA00023145"/>
    </source>
</evidence>
<evidence type="ECO:0000256" key="7">
    <source>
        <dbReference type="ARBA" id="ARBA00023209"/>
    </source>
</evidence>
<keyword evidence="10 11" id="KW-0670">Pyruvate</keyword>
<dbReference type="EMBL" id="JBHUIP010000005">
    <property type="protein sequence ID" value="MFD2262747.1"/>
    <property type="molecule type" value="Genomic_DNA"/>
</dbReference>
<keyword evidence="8 11" id="KW-0456">Lyase</keyword>
<evidence type="ECO:0000313" key="14">
    <source>
        <dbReference type="Proteomes" id="UP001597295"/>
    </source>
</evidence>
<comment type="subcellular location">
    <subcellularLocation>
        <location evidence="11">Cell membrane</location>
        <topology evidence="11">Peripheral membrane protein</topology>
    </subcellularLocation>
</comment>
<evidence type="ECO:0000256" key="3">
    <source>
        <dbReference type="ARBA" id="ARBA00022793"/>
    </source>
</evidence>
<feature type="active site" description="Schiff-base intermediate with substrate; via pyruvic acid" evidence="11">
    <location>
        <position position="187"/>
    </location>
</feature>
<accession>A0ABW5DNQ5</accession>
<dbReference type="NCBIfam" id="NF003677">
    <property type="entry name" value="PRK05305.1-1"/>
    <property type="match status" value="1"/>
</dbReference>
<dbReference type="NCBIfam" id="NF003678">
    <property type="entry name" value="PRK05305.1-2"/>
    <property type="match status" value="1"/>
</dbReference>
<comment type="cofactor">
    <cofactor evidence="11">
        <name>pyruvate</name>
        <dbReference type="ChEBI" id="CHEBI:15361"/>
    </cofactor>
    <text evidence="11">Binds 1 pyruvoyl group covalently per subunit.</text>
</comment>
<evidence type="ECO:0000256" key="10">
    <source>
        <dbReference type="ARBA" id="ARBA00023317"/>
    </source>
</evidence>
<dbReference type="PANTHER" id="PTHR35809:SF1">
    <property type="entry name" value="ARCHAETIDYLSERINE DECARBOXYLASE PROENZYME-RELATED"/>
    <property type="match status" value="1"/>
</dbReference>
<feature type="transmembrane region" description="Helical" evidence="12">
    <location>
        <begin position="12"/>
        <end position="28"/>
    </location>
</feature>
<reference evidence="14" key="1">
    <citation type="journal article" date="2019" name="Int. J. Syst. Evol. Microbiol.">
        <title>The Global Catalogue of Microorganisms (GCM) 10K type strain sequencing project: providing services to taxonomists for standard genome sequencing and annotation.</title>
        <authorList>
            <consortium name="The Broad Institute Genomics Platform"/>
            <consortium name="The Broad Institute Genome Sequencing Center for Infectious Disease"/>
            <person name="Wu L."/>
            <person name="Ma J."/>
        </authorList>
    </citation>
    <scope>NUCLEOTIDE SEQUENCE [LARGE SCALE GENOMIC DNA]</scope>
    <source>
        <strain evidence="14">CGMCC 1.19062</strain>
    </source>
</reference>
<comment type="caution">
    <text evidence="13">The sequence shown here is derived from an EMBL/GenBank/DDBJ whole genome shotgun (WGS) entry which is preliminary data.</text>
</comment>
<feature type="chain" id="PRO_5044914306" description="Phosphatidylserine decarboxylase beta chain" evidence="11">
    <location>
        <begin position="1"/>
        <end position="186"/>
    </location>
</feature>
<keyword evidence="1 11" id="KW-1003">Cell membrane</keyword>
<dbReference type="InterPro" id="IPR033175">
    <property type="entry name" value="PSD-A"/>
</dbReference>